<proteinExistence type="predicted"/>
<keyword evidence="3" id="KW-1185">Reference proteome</keyword>
<sequence>MKESEIPTQEAIDRIRTEEIIQLQQISLGEGAATCLVCVTSLCEGDEVVVYVFRPAGEVMVQVGYVLCGEDRDGYLSEFTLGLRELLVKGRVGWCSDGAMQSSWPVLLAPEILGVSEAATKSIRWCATAADQAEPDVPSAESEVGR</sequence>
<dbReference type="RefSeq" id="WP_250138972.1">
    <property type="nucleotide sequence ID" value="NZ_JALIQP010000001.1"/>
</dbReference>
<evidence type="ECO:0000313" key="3">
    <source>
        <dbReference type="Proteomes" id="UP001595898"/>
    </source>
</evidence>
<name>A0ABD5PJR7_9EURY</name>
<dbReference type="Pfam" id="PF26417">
    <property type="entry name" value="DUF8112"/>
    <property type="match status" value="1"/>
</dbReference>
<protein>
    <recommendedName>
        <fullName evidence="1">DUF8112 domain-containing protein</fullName>
    </recommendedName>
</protein>
<evidence type="ECO:0000259" key="1">
    <source>
        <dbReference type="Pfam" id="PF26417"/>
    </source>
</evidence>
<dbReference type="EMBL" id="JBHSFA010000002">
    <property type="protein sequence ID" value="MFC4540812.1"/>
    <property type="molecule type" value="Genomic_DNA"/>
</dbReference>
<organism evidence="2 3">
    <name type="scientific">Halosolutus amylolyticus</name>
    <dbReference type="NCBI Taxonomy" id="2932267"/>
    <lineage>
        <taxon>Archaea</taxon>
        <taxon>Methanobacteriati</taxon>
        <taxon>Methanobacteriota</taxon>
        <taxon>Stenosarchaea group</taxon>
        <taxon>Halobacteria</taxon>
        <taxon>Halobacteriales</taxon>
        <taxon>Natrialbaceae</taxon>
        <taxon>Halosolutus</taxon>
    </lineage>
</organism>
<dbReference type="InterPro" id="IPR058425">
    <property type="entry name" value="DUF8112"/>
</dbReference>
<feature type="domain" description="DUF8112" evidence="1">
    <location>
        <begin position="14"/>
        <end position="118"/>
    </location>
</feature>
<dbReference type="AlphaFoldDB" id="A0ABD5PJR7"/>
<comment type="caution">
    <text evidence="2">The sequence shown here is derived from an EMBL/GenBank/DDBJ whole genome shotgun (WGS) entry which is preliminary data.</text>
</comment>
<reference evidence="2 3" key="1">
    <citation type="journal article" date="2019" name="Int. J. Syst. Evol. Microbiol.">
        <title>The Global Catalogue of Microorganisms (GCM) 10K type strain sequencing project: providing services to taxonomists for standard genome sequencing and annotation.</title>
        <authorList>
            <consortium name="The Broad Institute Genomics Platform"/>
            <consortium name="The Broad Institute Genome Sequencing Center for Infectious Disease"/>
            <person name="Wu L."/>
            <person name="Ma J."/>
        </authorList>
    </citation>
    <scope>NUCLEOTIDE SEQUENCE [LARGE SCALE GENOMIC DNA]</scope>
    <source>
        <strain evidence="2 3">WLHS5</strain>
    </source>
</reference>
<accession>A0ABD5PJR7</accession>
<evidence type="ECO:0000313" key="2">
    <source>
        <dbReference type="EMBL" id="MFC4540812.1"/>
    </source>
</evidence>
<gene>
    <name evidence="2" type="ORF">ACFO5R_02575</name>
</gene>
<dbReference type="Proteomes" id="UP001595898">
    <property type="component" value="Unassembled WGS sequence"/>
</dbReference>